<proteinExistence type="predicted"/>
<dbReference type="EMBL" id="AXCM01006277">
    <property type="status" value="NOT_ANNOTATED_CDS"/>
    <property type="molecule type" value="Genomic_DNA"/>
</dbReference>
<reference evidence="4" key="1">
    <citation type="submission" date="2013-09" db="EMBL/GenBank/DDBJ databases">
        <title>The Genome Sequence of Anopheles culicifacies species A.</title>
        <authorList>
            <consortium name="The Broad Institute Genomics Platform"/>
            <person name="Neafsey D.E."/>
            <person name="Besansky N."/>
            <person name="Howell P."/>
            <person name="Walton C."/>
            <person name="Young S.K."/>
            <person name="Zeng Q."/>
            <person name="Gargeya S."/>
            <person name="Fitzgerald M."/>
            <person name="Haas B."/>
            <person name="Abouelleil A."/>
            <person name="Allen A.W."/>
            <person name="Alvarado L."/>
            <person name="Arachchi H.M."/>
            <person name="Berlin A.M."/>
            <person name="Chapman S.B."/>
            <person name="Gainer-Dewar J."/>
            <person name="Goldberg J."/>
            <person name="Griggs A."/>
            <person name="Gujja S."/>
            <person name="Hansen M."/>
            <person name="Howarth C."/>
            <person name="Imamovic A."/>
            <person name="Ireland A."/>
            <person name="Larimer J."/>
            <person name="McCowan C."/>
            <person name="Murphy C."/>
            <person name="Pearson M."/>
            <person name="Poon T.W."/>
            <person name="Priest M."/>
            <person name="Roberts A."/>
            <person name="Saif S."/>
            <person name="Shea T."/>
            <person name="Sisk P."/>
            <person name="Sykes S."/>
            <person name="Wortman J."/>
            <person name="Nusbaum C."/>
            <person name="Birren B."/>
        </authorList>
    </citation>
    <scope>NUCLEOTIDE SEQUENCE [LARGE SCALE GENOMIC DNA]</scope>
    <source>
        <strain evidence="4">A-37</strain>
    </source>
</reference>
<dbReference type="GO" id="GO:0042147">
    <property type="term" value="P:retrograde transport, endosome to Golgi"/>
    <property type="evidence" value="ECO:0007669"/>
    <property type="project" value="TreeGrafter"/>
</dbReference>
<dbReference type="InterPro" id="IPR045188">
    <property type="entry name" value="Boi1/Boi2-like"/>
</dbReference>
<feature type="domain" description="PH" evidence="2">
    <location>
        <begin position="27"/>
        <end position="146"/>
    </location>
</feature>
<name>A0A182MAZ2_9DIPT</name>
<organism evidence="3 4">
    <name type="scientific">Anopheles culicifacies</name>
    <dbReference type="NCBI Taxonomy" id="139723"/>
    <lineage>
        <taxon>Eukaryota</taxon>
        <taxon>Metazoa</taxon>
        <taxon>Ecdysozoa</taxon>
        <taxon>Arthropoda</taxon>
        <taxon>Hexapoda</taxon>
        <taxon>Insecta</taxon>
        <taxon>Pterygota</taxon>
        <taxon>Neoptera</taxon>
        <taxon>Endopterygota</taxon>
        <taxon>Diptera</taxon>
        <taxon>Nematocera</taxon>
        <taxon>Culicoidea</taxon>
        <taxon>Culicidae</taxon>
        <taxon>Anophelinae</taxon>
        <taxon>Anopheles</taxon>
        <taxon>culicifacies species complex</taxon>
    </lineage>
</organism>
<dbReference type="GO" id="GO:0005829">
    <property type="term" value="C:cytosol"/>
    <property type="evidence" value="ECO:0007669"/>
    <property type="project" value="GOC"/>
</dbReference>
<keyword evidence="1" id="KW-0597">Phosphoprotein</keyword>
<dbReference type="SUPFAM" id="SSF50729">
    <property type="entry name" value="PH domain-like"/>
    <property type="match status" value="1"/>
</dbReference>
<dbReference type="Gene3D" id="2.30.29.30">
    <property type="entry name" value="Pleckstrin-homology domain (PH domain)/Phosphotyrosine-binding domain (PTB)"/>
    <property type="match status" value="1"/>
</dbReference>
<dbReference type="STRING" id="139723.A0A182MAZ2"/>
<dbReference type="InterPro" id="IPR001849">
    <property type="entry name" value="PH_domain"/>
</dbReference>
<protein>
    <recommendedName>
        <fullName evidence="2">PH domain-containing protein</fullName>
    </recommendedName>
</protein>
<reference evidence="3" key="2">
    <citation type="submission" date="2020-05" db="UniProtKB">
        <authorList>
            <consortium name="EnsemblMetazoa"/>
        </authorList>
    </citation>
    <scope>IDENTIFICATION</scope>
    <source>
        <strain evidence="3">A-37</strain>
    </source>
</reference>
<dbReference type="InterPro" id="IPR011993">
    <property type="entry name" value="PH-like_dom_sf"/>
</dbReference>
<keyword evidence="4" id="KW-1185">Reference proteome</keyword>
<dbReference type="GO" id="GO:0001881">
    <property type="term" value="P:receptor recycling"/>
    <property type="evidence" value="ECO:0007669"/>
    <property type="project" value="TreeGrafter"/>
</dbReference>
<dbReference type="AlphaFoldDB" id="A0A182MAZ2"/>
<evidence type="ECO:0000313" key="3">
    <source>
        <dbReference type="EnsemblMetazoa" id="ACUA013859-PA"/>
    </source>
</evidence>
<accession>A0A182MAZ2</accession>
<evidence type="ECO:0000313" key="4">
    <source>
        <dbReference type="Proteomes" id="UP000075883"/>
    </source>
</evidence>
<dbReference type="GO" id="GO:0005802">
    <property type="term" value="C:trans-Golgi network"/>
    <property type="evidence" value="ECO:0007669"/>
    <property type="project" value="TreeGrafter"/>
</dbReference>
<sequence>MLSPKMQRSVRVNENQLIMLSDRAQYDHSMHGHLHKRTSDNNKWQMRWFVLYQNLLFYYESEQSSRPSGLIFLEGCYCERLVSAPSISGPPISTSTGQAPKIIKEEKLQHCFTICYRRENQRQYELRAATESECSAWIIAIREASFNKLLLQKEELEQKHVHLLQVVESEKTAKWQYTQQCEELASEIRKLRAEVSVCVCVFGGGGWGLKGRIVCVRVCIPWDEGTVQKVINRPQFLLAFRFTTLQRHRPEAFPEAFSGFCEVRWLCRLKGMRGGQRVGSFEAYRERVIAFAMRWRSNTLKN</sequence>
<dbReference type="GO" id="GO:0055037">
    <property type="term" value="C:recycling endosome"/>
    <property type="evidence" value="ECO:0007669"/>
    <property type="project" value="TreeGrafter"/>
</dbReference>
<dbReference type="SMART" id="SM00233">
    <property type="entry name" value="PH"/>
    <property type="match status" value="1"/>
</dbReference>
<evidence type="ECO:0000259" key="2">
    <source>
        <dbReference type="PROSITE" id="PS50003"/>
    </source>
</evidence>
<dbReference type="PANTHER" id="PTHR22902:SF27">
    <property type="entry name" value="PLECKSTRIN HOMOLOGY DOMAIN-CONTAINING FAMILY A MEMBER 3"/>
    <property type="match status" value="1"/>
</dbReference>
<dbReference type="GO" id="GO:0007032">
    <property type="term" value="P:endosome organization"/>
    <property type="evidence" value="ECO:0007669"/>
    <property type="project" value="TreeGrafter"/>
</dbReference>
<dbReference type="Proteomes" id="UP000075883">
    <property type="component" value="Unassembled WGS sequence"/>
</dbReference>
<dbReference type="EnsemblMetazoa" id="ACUA013859-RA">
    <property type="protein sequence ID" value="ACUA013859-PA"/>
    <property type="gene ID" value="ACUA013859"/>
</dbReference>
<dbReference type="PANTHER" id="PTHR22902">
    <property type="entry name" value="SESQUIPEDALIAN"/>
    <property type="match status" value="1"/>
</dbReference>
<dbReference type="GO" id="GO:0005769">
    <property type="term" value="C:early endosome"/>
    <property type="evidence" value="ECO:0007669"/>
    <property type="project" value="TreeGrafter"/>
</dbReference>
<dbReference type="PROSITE" id="PS50003">
    <property type="entry name" value="PH_DOMAIN"/>
    <property type="match status" value="1"/>
</dbReference>
<dbReference type="VEuPathDB" id="VectorBase:ACUA013859"/>
<evidence type="ECO:0000256" key="1">
    <source>
        <dbReference type="ARBA" id="ARBA00022553"/>
    </source>
</evidence>
<dbReference type="Pfam" id="PF00169">
    <property type="entry name" value="PH"/>
    <property type="match status" value="1"/>
</dbReference>